<dbReference type="PANTHER" id="PTHR33507">
    <property type="entry name" value="INNER MEMBRANE PROTEIN YBBJ"/>
    <property type="match status" value="1"/>
</dbReference>
<evidence type="ECO:0000256" key="5">
    <source>
        <dbReference type="SAM" id="Phobius"/>
    </source>
</evidence>
<evidence type="ECO:0000313" key="7">
    <source>
        <dbReference type="EMBL" id="QKV20391.1"/>
    </source>
</evidence>
<dbReference type="RefSeq" id="WP_175278282.1">
    <property type="nucleotide sequence ID" value="NZ_CP054836.1"/>
</dbReference>
<organism evidence="7 8">
    <name type="scientific">Oricola thermophila</name>
    <dbReference type="NCBI Taxonomy" id="2742145"/>
    <lineage>
        <taxon>Bacteria</taxon>
        <taxon>Pseudomonadati</taxon>
        <taxon>Pseudomonadota</taxon>
        <taxon>Alphaproteobacteria</taxon>
        <taxon>Hyphomicrobiales</taxon>
        <taxon>Ahrensiaceae</taxon>
        <taxon>Oricola</taxon>
    </lineage>
</organism>
<keyword evidence="3 5" id="KW-1133">Transmembrane helix</keyword>
<dbReference type="GO" id="GO:0005886">
    <property type="term" value="C:plasma membrane"/>
    <property type="evidence" value="ECO:0007669"/>
    <property type="project" value="TreeGrafter"/>
</dbReference>
<feature type="domain" description="NfeD-like C-terminal" evidence="6">
    <location>
        <begin position="99"/>
        <end position="152"/>
    </location>
</feature>
<evidence type="ECO:0000256" key="2">
    <source>
        <dbReference type="ARBA" id="ARBA00022692"/>
    </source>
</evidence>
<dbReference type="InterPro" id="IPR002810">
    <property type="entry name" value="NfeD-like_C"/>
</dbReference>
<evidence type="ECO:0000256" key="4">
    <source>
        <dbReference type="ARBA" id="ARBA00023136"/>
    </source>
</evidence>
<sequence>MILQWITDIGGWSWIILGLVLLVLEVLAPGIFFLWLGIAALVIGVISLVVWGIGAELWTWQVQVLGFLILSVGFVYAGRSWLARTETDSDEPLLNDRVAQMVGRTATLEDPITNGVGRIRLGDTLWRVEGPDLPAGTKVRIIGGSADRLEVERA</sequence>
<reference evidence="7 8" key="1">
    <citation type="submission" date="2020-06" db="EMBL/GenBank/DDBJ databases">
        <title>Oricola thermophila sp. nov. isolated from a tidal sediments.</title>
        <authorList>
            <person name="Kwon K.K."/>
            <person name="Yang S.-H."/>
            <person name="Park M.-J."/>
        </authorList>
    </citation>
    <scope>NUCLEOTIDE SEQUENCE [LARGE SCALE GENOMIC DNA]</scope>
    <source>
        <strain evidence="7 8">MEBiC13590</strain>
    </source>
</reference>
<name>A0A6N1VHL1_9HYPH</name>
<evidence type="ECO:0000313" key="8">
    <source>
        <dbReference type="Proteomes" id="UP000509367"/>
    </source>
</evidence>
<keyword evidence="4 5" id="KW-0472">Membrane</keyword>
<dbReference type="AlphaFoldDB" id="A0A6N1VHL1"/>
<evidence type="ECO:0000256" key="3">
    <source>
        <dbReference type="ARBA" id="ARBA00022989"/>
    </source>
</evidence>
<gene>
    <name evidence="7" type="ORF">HTY61_19010</name>
</gene>
<accession>A0A6N1VHL1</accession>
<evidence type="ECO:0000259" key="6">
    <source>
        <dbReference type="Pfam" id="PF01957"/>
    </source>
</evidence>
<protein>
    <submittedName>
        <fullName evidence="7">NfeD family protein</fullName>
    </submittedName>
</protein>
<dbReference type="PANTHER" id="PTHR33507:SF3">
    <property type="entry name" value="INNER MEMBRANE PROTEIN YBBJ"/>
    <property type="match status" value="1"/>
</dbReference>
<proteinExistence type="predicted"/>
<dbReference type="EMBL" id="CP054836">
    <property type="protein sequence ID" value="QKV20391.1"/>
    <property type="molecule type" value="Genomic_DNA"/>
</dbReference>
<dbReference type="InterPro" id="IPR012340">
    <property type="entry name" value="NA-bd_OB-fold"/>
</dbReference>
<dbReference type="Proteomes" id="UP000509367">
    <property type="component" value="Chromosome"/>
</dbReference>
<keyword evidence="8" id="KW-1185">Reference proteome</keyword>
<feature type="transmembrane region" description="Helical" evidence="5">
    <location>
        <begin position="6"/>
        <end position="24"/>
    </location>
</feature>
<dbReference type="Pfam" id="PF01957">
    <property type="entry name" value="NfeD"/>
    <property type="match status" value="1"/>
</dbReference>
<feature type="transmembrane region" description="Helical" evidence="5">
    <location>
        <begin position="60"/>
        <end position="77"/>
    </location>
</feature>
<dbReference type="Gene3D" id="2.40.50.140">
    <property type="entry name" value="Nucleic acid-binding proteins"/>
    <property type="match status" value="1"/>
</dbReference>
<comment type="subcellular location">
    <subcellularLocation>
        <location evidence="1">Membrane</location>
        <topology evidence="1">Multi-pass membrane protein</topology>
    </subcellularLocation>
</comment>
<evidence type="ECO:0000256" key="1">
    <source>
        <dbReference type="ARBA" id="ARBA00004141"/>
    </source>
</evidence>
<dbReference type="InterPro" id="IPR052165">
    <property type="entry name" value="Membrane_assoc_protease"/>
</dbReference>
<keyword evidence="2 5" id="KW-0812">Transmembrane</keyword>
<feature type="transmembrane region" description="Helical" evidence="5">
    <location>
        <begin position="31"/>
        <end position="54"/>
    </location>
</feature>
<dbReference type="KEGG" id="orm:HTY61_19010"/>